<feature type="chain" id="PRO_5040322333" description="YqgU-like 6-bladed beta-propeller domain-containing protein" evidence="1">
    <location>
        <begin position="25"/>
        <end position="352"/>
    </location>
</feature>
<feature type="signal peptide" evidence="1">
    <location>
        <begin position="1"/>
        <end position="24"/>
    </location>
</feature>
<evidence type="ECO:0000313" key="4">
    <source>
        <dbReference type="Proteomes" id="UP001073053"/>
    </source>
</evidence>
<protein>
    <recommendedName>
        <fullName evidence="2">YqgU-like 6-bladed beta-propeller domain-containing protein</fullName>
    </recommendedName>
</protein>
<dbReference type="Proteomes" id="UP001073053">
    <property type="component" value="Unassembled WGS sequence"/>
</dbReference>
<evidence type="ECO:0000313" key="3">
    <source>
        <dbReference type="EMBL" id="MCY9184508.1"/>
    </source>
</evidence>
<dbReference type="InterPro" id="IPR048421">
    <property type="entry name" value="YqgU_beta-prop"/>
</dbReference>
<dbReference type="Pfam" id="PF21101">
    <property type="entry name" value="YqgU"/>
    <property type="match status" value="1"/>
</dbReference>
<dbReference type="EMBL" id="JALAWA010000003">
    <property type="protein sequence ID" value="MCY9184508.1"/>
    <property type="molecule type" value="Genomic_DNA"/>
</dbReference>
<dbReference type="AlphaFoldDB" id="A0A9Q4HNY6"/>
<dbReference type="RefSeq" id="WP_268496739.1">
    <property type="nucleotide sequence ID" value="NZ_JALAPT010000012.1"/>
</dbReference>
<proteinExistence type="predicted"/>
<comment type="caution">
    <text evidence="3">The sequence shown here is derived from an EMBL/GenBank/DDBJ whole genome shotgun (WGS) entry which is preliminary data.</text>
</comment>
<dbReference type="SUPFAM" id="SSF69304">
    <property type="entry name" value="Tricorn protease N-terminal domain"/>
    <property type="match status" value="1"/>
</dbReference>
<reference evidence="3" key="1">
    <citation type="submission" date="2022-02" db="EMBL/GenBank/DDBJ databases">
        <title>Crop Bioprotection Bacillus Genome Sequencing.</title>
        <authorList>
            <person name="Dunlap C."/>
        </authorList>
    </citation>
    <scope>NUCLEOTIDE SEQUENCE</scope>
    <source>
        <strain evidence="3">EC49O2N-C10</strain>
    </source>
</reference>
<name>A0A9Q4HNY6_9BACI</name>
<gene>
    <name evidence="3" type="ORF">MOF03_07520</name>
</gene>
<sequence>MRSVCLILLSALLVCLSACEPSHQQQKQAATAKSEEKEIVPLPAGKADGAEGWLNNNTILYTASDPTKTELLAYQIFNGKTKKLYQTDGQIVDVQINPKKQMILLQITHSQQTAVVLLNQKGEKLYQKEYETYELEAAWNQYDPYQMMVTVFTENWDFNTYHVDAKKDKSALSRIQVPFVHWASKDTFDYLKEGRNDKEGPLYTYDIASEEEKKLEEDVLYFDSFHNMNFTVKADSGENGLYKFTSPQLNGEAVTAEWPLQTKYTSLAPMEYDFDEAGGLFYTFKESGDAYKLSAIDMKSGKAQDLLTLPEMEPIQVSPNGKYALYGFHFERIISLISHEMKPIIIDKKEME</sequence>
<accession>A0A9Q4HNY6</accession>
<evidence type="ECO:0000256" key="1">
    <source>
        <dbReference type="SAM" id="SignalP"/>
    </source>
</evidence>
<keyword evidence="1" id="KW-0732">Signal</keyword>
<feature type="domain" description="YqgU-like 6-bladed beta-propeller" evidence="2">
    <location>
        <begin position="75"/>
        <end position="327"/>
    </location>
</feature>
<evidence type="ECO:0000259" key="2">
    <source>
        <dbReference type="Pfam" id="PF21101"/>
    </source>
</evidence>
<organism evidence="3 4">
    <name type="scientific">Bacillus halotolerans</name>
    <dbReference type="NCBI Taxonomy" id="260554"/>
    <lineage>
        <taxon>Bacteria</taxon>
        <taxon>Bacillati</taxon>
        <taxon>Bacillota</taxon>
        <taxon>Bacilli</taxon>
        <taxon>Bacillales</taxon>
        <taxon>Bacillaceae</taxon>
        <taxon>Bacillus</taxon>
    </lineage>
</organism>